<dbReference type="EMBL" id="CM055743">
    <property type="protein sequence ID" value="KAJ7999547.1"/>
    <property type="molecule type" value="Genomic_DNA"/>
</dbReference>
<proteinExistence type="predicted"/>
<reference evidence="1" key="1">
    <citation type="submission" date="2021-05" db="EMBL/GenBank/DDBJ databases">
        <authorList>
            <person name="Pan Q."/>
            <person name="Jouanno E."/>
            <person name="Zahm M."/>
            <person name="Klopp C."/>
            <person name="Cabau C."/>
            <person name="Louis A."/>
            <person name="Berthelot C."/>
            <person name="Parey E."/>
            <person name="Roest Crollius H."/>
            <person name="Montfort J."/>
            <person name="Robinson-Rechavi M."/>
            <person name="Bouchez O."/>
            <person name="Lampietro C."/>
            <person name="Lopez Roques C."/>
            <person name="Donnadieu C."/>
            <person name="Postlethwait J."/>
            <person name="Bobe J."/>
            <person name="Dillon D."/>
            <person name="Chandos A."/>
            <person name="von Hippel F."/>
            <person name="Guiguen Y."/>
        </authorList>
    </citation>
    <scope>NUCLEOTIDE SEQUENCE</scope>
    <source>
        <strain evidence="1">YG-Jan2019</strain>
    </source>
</reference>
<keyword evidence="2" id="KW-1185">Reference proteome</keyword>
<accession>A0ACC2G7I4</accession>
<protein>
    <submittedName>
        <fullName evidence="1">Uncharacterized protein</fullName>
    </submittedName>
</protein>
<dbReference type="Proteomes" id="UP001157502">
    <property type="component" value="Chromosome 16"/>
</dbReference>
<evidence type="ECO:0000313" key="1">
    <source>
        <dbReference type="EMBL" id="KAJ7999547.1"/>
    </source>
</evidence>
<organism evidence="1 2">
    <name type="scientific">Dallia pectoralis</name>
    <name type="common">Alaska blackfish</name>
    <dbReference type="NCBI Taxonomy" id="75939"/>
    <lineage>
        <taxon>Eukaryota</taxon>
        <taxon>Metazoa</taxon>
        <taxon>Chordata</taxon>
        <taxon>Craniata</taxon>
        <taxon>Vertebrata</taxon>
        <taxon>Euteleostomi</taxon>
        <taxon>Actinopterygii</taxon>
        <taxon>Neopterygii</taxon>
        <taxon>Teleostei</taxon>
        <taxon>Protacanthopterygii</taxon>
        <taxon>Esociformes</taxon>
        <taxon>Umbridae</taxon>
        <taxon>Dallia</taxon>
    </lineage>
</organism>
<evidence type="ECO:0000313" key="2">
    <source>
        <dbReference type="Proteomes" id="UP001157502"/>
    </source>
</evidence>
<name>A0ACC2G7I4_DALPE</name>
<gene>
    <name evidence="1" type="ORF">DPEC_G00195560</name>
</gene>
<comment type="caution">
    <text evidence="1">The sequence shown here is derived from an EMBL/GenBank/DDBJ whole genome shotgun (WGS) entry which is preliminary data.</text>
</comment>
<sequence>MGPHPPPTLVSSPQSGSLASPREKGVFRFASRPWGKPLCQKGFAQVGSSAIRRRSHRIRRLARPSDHRGEHPPPPLPVPLQPLTSTDLADPASEPRQTRSLHPAPEPHPEPPSHP</sequence>